<evidence type="ECO:0000313" key="2">
    <source>
        <dbReference type="Proteomes" id="UP001501578"/>
    </source>
</evidence>
<accession>A0ABP4A0Y8</accession>
<proteinExistence type="predicted"/>
<dbReference type="Proteomes" id="UP001501578">
    <property type="component" value="Unassembled WGS sequence"/>
</dbReference>
<name>A0ABP4A0Y8_9ACTN</name>
<evidence type="ECO:0000313" key="1">
    <source>
        <dbReference type="EMBL" id="GAA0929844.1"/>
    </source>
</evidence>
<gene>
    <name evidence="1" type="ORF">GCM10009560_33970</name>
</gene>
<sequence length="117" mass="12588">MRLEDLAGQVLLTVEGSPEYWLDHYYPAVTPSGKPVFRLSSTGSWQELLASVGRDAGVAVAALQGVRFYPRPGIVYVPFEDAGPIVYGLTWRAAGATARVPAFVRAATENPPRAADL</sequence>
<organism evidence="1 2">
    <name type="scientific">Nonomuraea longicatena</name>
    <dbReference type="NCBI Taxonomy" id="83682"/>
    <lineage>
        <taxon>Bacteria</taxon>
        <taxon>Bacillati</taxon>
        <taxon>Actinomycetota</taxon>
        <taxon>Actinomycetes</taxon>
        <taxon>Streptosporangiales</taxon>
        <taxon>Streptosporangiaceae</taxon>
        <taxon>Nonomuraea</taxon>
    </lineage>
</organism>
<comment type="caution">
    <text evidence="1">The sequence shown here is derived from an EMBL/GenBank/DDBJ whole genome shotgun (WGS) entry which is preliminary data.</text>
</comment>
<dbReference type="EMBL" id="BAAAHQ010000015">
    <property type="protein sequence ID" value="GAA0929844.1"/>
    <property type="molecule type" value="Genomic_DNA"/>
</dbReference>
<reference evidence="2" key="1">
    <citation type="journal article" date="2019" name="Int. J. Syst. Evol. Microbiol.">
        <title>The Global Catalogue of Microorganisms (GCM) 10K type strain sequencing project: providing services to taxonomists for standard genome sequencing and annotation.</title>
        <authorList>
            <consortium name="The Broad Institute Genomics Platform"/>
            <consortium name="The Broad Institute Genome Sequencing Center for Infectious Disease"/>
            <person name="Wu L."/>
            <person name="Ma J."/>
        </authorList>
    </citation>
    <scope>NUCLEOTIDE SEQUENCE [LARGE SCALE GENOMIC DNA]</scope>
    <source>
        <strain evidence="2">JCM 11136</strain>
    </source>
</reference>
<keyword evidence="2" id="KW-1185">Reference proteome</keyword>
<protein>
    <submittedName>
        <fullName evidence="1">Uncharacterized protein</fullName>
    </submittedName>
</protein>